<gene>
    <name evidence="1" type="primary">31</name>
    <name evidence="1" type="ORF">PBI_BRAHMS_31</name>
</gene>
<dbReference type="EMBL" id="MH834602">
    <property type="protein sequence ID" value="AYN55902.1"/>
    <property type="molecule type" value="Genomic_DNA"/>
</dbReference>
<accession>A0A3G2KA87</accession>
<organism evidence="1 2">
    <name type="scientific">Microbacterium phage Brahms</name>
    <dbReference type="NCBI Taxonomy" id="2419973"/>
    <lineage>
        <taxon>Viruses</taxon>
        <taxon>Duplodnaviria</taxon>
        <taxon>Heunggongvirae</taxon>
        <taxon>Uroviricota</taxon>
        <taxon>Caudoviricetes</taxon>
        <taxon>Armstrongvirus</taxon>
        <taxon>Armstrongvirus armstrong</taxon>
    </lineage>
</organism>
<evidence type="ECO:0000313" key="2">
    <source>
        <dbReference type="Proteomes" id="UP000279098"/>
    </source>
</evidence>
<name>A0A3G2KA87_9CAUD</name>
<protein>
    <submittedName>
        <fullName evidence="1">Uncharacterized protein</fullName>
    </submittedName>
</protein>
<reference evidence="1 2" key="1">
    <citation type="submission" date="2018-09" db="EMBL/GenBank/DDBJ databases">
        <authorList>
            <person name="Fryberger R.B."/>
            <person name="Stoner T.H."/>
            <person name="Garlena R.A."/>
            <person name="Russell D.A."/>
            <person name="Pope W.H."/>
            <person name="Jacobs-Sera D."/>
            <person name="Hatfull G.F."/>
        </authorList>
    </citation>
    <scope>NUCLEOTIDE SEQUENCE [LARGE SCALE GENOMIC DNA]</scope>
</reference>
<sequence length="60" mass="6731">MARVVQVKSTDLKVGDRILTTHGRRIIDKVGPLPGGWVLALSGRDEYWYSDDTLVDTLVF</sequence>
<evidence type="ECO:0000313" key="1">
    <source>
        <dbReference type="EMBL" id="AYN55902.1"/>
    </source>
</evidence>
<proteinExistence type="predicted"/>
<dbReference type="Proteomes" id="UP000279098">
    <property type="component" value="Genome"/>
</dbReference>